<feature type="region of interest" description="Disordered" evidence="2">
    <location>
        <begin position="496"/>
        <end position="516"/>
    </location>
</feature>
<dbReference type="PANTHER" id="PTHR45615">
    <property type="entry name" value="MYOSIN HEAVY CHAIN, NON-MUSCLE"/>
    <property type="match status" value="1"/>
</dbReference>
<dbReference type="Proteomes" id="UP001165085">
    <property type="component" value="Unassembled WGS sequence"/>
</dbReference>
<name>A0A9W7EUQ7_9STRA</name>
<proteinExistence type="predicted"/>
<evidence type="ECO:0000256" key="1">
    <source>
        <dbReference type="SAM" id="Coils"/>
    </source>
</evidence>
<dbReference type="EMBL" id="BRXY01000376">
    <property type="protein sequence ID" value="GMH90785.1"/>
    <property type="molecule type" value="Genomic_DNA"/>
</dbReference>
<evidence type="ECO:0000313" key="3">
    <source>
        <dbReference type="EMBL" id="GMH90785.1"/>
    </source>
</evidence>
<dbReference type="GO" id="GO:0032982">
    <property type="term" value="C:myosin filament"/>
    <property type="evidence" value="ECO:0007669"/>
    <property type="project" value="TreeGrafter"/>
</dbReference>
<feature type="compositionally biased region" description="Low complexity" evidence="2">
    <location>
        <begin position="73"/>
        <end position="85"/>
    </location>
</feature>
<feature type="region of interest" description="Disordered" evidence="2">
    <location>
        <begin position="610"/>
        <end position="639"/>
    </location>
</feature>
<feature type="region of interest" description="Disordered" evidence="2">
    <location>
        <begin position="685"/>
        <end position="708"/>
    </location>
</feature>
<feature type="coiled-coil region" evidence="1">
    <location>
        <begin position="824"/>
        <end position="851"/>
    </location>
</feature>
<feature type="coiled-coil region" evidence="1">
    <location>
        <begin position="220"/>
        <end position="340"/>
    </location>
</feature>
<evidence type="ECO:0000256" key="2">
    <source>
        <dbReference type="SAM" id="MobiDB-lite"/>
    </source>
</evidence>
<accession>A0A9W7EUQ7</accession>
<dbReference type="AlphaFoldDB" id="A0A9W7EUQ7"/>
<reference evidence="4" key="1">
    <citation type="journal article" date="2023" name="Commun. Biol.">
        <title>Genome analysis of Parmales, the sister group of diatoms, reveals the evolutionary specialization of diatoms from phago-mixotrophs to photoautotrophs.</title>
        <authorList>
            <person name="Ban H."/>
            <person name="Sato S."/>
            <person name="Yoshikawa S."/>
            <person name="Yamada K."/>
            <person name="Nakamura Y."/>
            <person name="Ichinomiya M."/>
            <person name="Sato N."/>
            <person name="Blanc-Mathieu R."/>
            <person name="Endo H."/>
            <person name="Kuwata A."/>
            <person name="Ogata H."/>
        </authorList>
    </citation>
    <scope>NUCLEOTIDE SEQUENCE [LARGE SCALE GENOMIC DNA]</scope>
    <source>
        <strain evidence="4">NIES 3701</strain>
    </source>
</reference>
<protein>
    <submittedName>
        <fullName evidence="3">Uncharacterized protein</fullName>
    </submittedName>
</protein>
<dbReference type="OrthoDB" id="10389563at2759"/>
<dbReference type="GO" id="GO:0016460">
    <property type="term" value="C:myosin II complex"/>
    <property type="evidence" value="ECO:0007669"/>
    <property type="project" value="TreeGrafter"/>
</dbReference>
<feature type="coiled-coil region" evidence="1">
    <location>
        <begin position="97"/>
        <end position="166"/>
    </location>
</feature>
<gene>
    <name evidence="3" type="ORF">TrST_g5480</name>
</gene>
<dbReference type="GO" id="GO:0000146">
    <property type="term" value="F:microfilament motor activity"/>
    <property type="evidence" value="ECO:0007669"/>
    <property type="project" value="TreeGrafter"/>
</dbReference>
<dbReference type="PANTHER" id="PTHR45615:SF40">
    <property type="entry name" value="MYOSIN HEAVY CHAIN, NON-MUSCLE"/>
    <property type="match status" value="1"/>
</dbReference>
<evidence type="ECO:0000313" key="4">
    <source>
        <dbReference type="Proteomes" id="UP001165085"/>
    </source>
</evidence>
<dbReference type="Gene3D" id="1.10.287.1490">
    <property type="match status" value="1"/>
</dbReference>
<feature type="region of interest" description="Disordered" evidence="2">
    <location>
        <begin position="13"/>
        <end position="85"/>
    </location>
</feature>
<dbReference type="GO" id="GO:0005737">
    <property type="term" value="C:cytoplasm"/>
    <property type="evidence" value="ECO:0007669"/>
    <property type="project" value="TreeGrafter"/>
</dbReference>
<dbReference type="GO" id="GO:0051015">
    <property type="term" value="F:actin filament binding"/>
    <property type="evidence" value="ECO:0007669"/>
    <property type="project" value="TreeGrafter"/>
</dbReference>
<comment type="caution">
    <text evidence="3">The sequence shown here is derived from an EMBL/GenBank/DDBJ whole genome shotgun (WGS) entry which is preliminary data.</text>
</comment>
<keyword evidence="4" id="KW-1185">Reference proteome</keyword>
<feature type="coiled-coil region" evidence="1">
    <location>
        <begin position="745"/>
        <end position="772"/>
    </location>
</feature>
<sequence length="1219" mass="137891">MFGDLSEAFENLDTRDVNSPSRPRAIRSPKKSTSAFNFAPTPTATTTAAATTTTTKKTTDEAHETFSTPNLLSPSPTAAPPSTHSITSLALSNSLAYKKLSSKSESYKKKISNLQANVEQREADVENLNSRYRTEKASKETLANQVKRLDSQIDSLTSQISSQKLNHQKLLSADLSKDETIKNLQSRINDLKSHIQEQSYVQEGEGRRVKAAMDGMNVIVNNLRSKVQSQESLLASYESLKSSTSELEGRLSNLTEENSKLKEDNAYLQSQRSEWTTTLEANKNLKESVRRLKSQNDTLKSSQNLVSTLTEKNEGLESSLKKVTVELSSANESLKTLKAKYSKHVPPQKYKTLESTHLSTSQTLEETSSKTASLTLEYSTLKSRHSAHLKCVENFSTYIKHKCTQNGISKSLIKRNSTEYNYEDFELYGTEVNKIFKDCYETYLKVLFKHYEEDLQGVTKLRDTLEEMERNSTRKDVRITKLLEDNKGFKVAVEGGRREREEKDEQMRKREEKEEKERKFRQRVKREVGRVGRGVGGMGRGGGEGREIYDLEERLKGLREFAGREEGGEDFRDLLEAFVGVGEEFRGTWEEGRRSKDEIKRLQKEMEGLQERVKETEGEASTRHKLLEERERETEEKDRKVREAVTTFHDFMSSVESHALSLSGSLTTVGSLLGLPPPTQPLLLHSRSRSSSGFTPFPRPSDSTGVSNLTASCVETSRTIDETFRSAADTIEGIKRNHEAQDLEKKALSESLEKTDKEASELRRTLEGERLDFTTAREGLKSEVERLKAECILKVTEAEGRCNREGTGRVQALSREVDGGKQVIRGLRDEVSGLRRSLKEYRERLSGVEERGREGREGVGKVGRALRLVVRGVVPMSRRLAELRSEKRILWNLVKESWVWENELLQLAGAIEGGGRRRIRMRSVVVMVLASNRLRKLGAMARRKFGGEEEFYTPGKAVVSHVGKRRRVNSQFAGMLGEEEVEEDVEVLGRRLPDCTEGGEVELERVVGAVVRGEGEWFGRGGWEGGDLIHDLARGLFESLRRGYNVGSDRAPDSVRNVRAGMGKMARRINEMEEERTNSSKVRINQERELKRYKDYTSKLVSALNDTRSQNKSLDARSQALAFECLSSVPESKMTALNEELLQQKKIHTDMTQRYADLQKMYAEKEVWSKTNEELVKTVKEELERTNMQLEGEREEVVRLRTLSEGGGEGGGKKKGKKK</sequence>
<keyword evidence="1" id="KW-0175">Coiled coil</keyword>
<organism evidence="3 4">
    <name type="scientific">Triparma strigata</name>
    <dbReference type="NCBI Taxonomy" id="1606541"/>
    <lineage>
        <taxon>Eukaryota</taxon>
        <taxon>Sar</taxon>
        <taxon>Stramenopiles</taxon>
        <taxon>Ochrophyta</taxon>
        <taxon>Bolidophyceae</taxon>
        <taxon>Parmales</taxon>
        <taxon>Triparmaceae</taxon>
        <taxon>Triparma</taxon>
    </lineage>
</organism>
<feature type="coiled-coil region" evidence="1">
    <location>
        <begin position="1176"/>
        <end position="1203"/>
    </location>
</feature>
<feature type="compositionally biased region" description="Low complexity" evidence="2">
    <location>
        <begin position="685"/>
        <end position="696"/>
    </location>
</feature>
<feature type="compositionally biased region" description="Low complexity" evidence="2">
    <location>
        <begin position="39"/>
        <end position="56"/>
    </location>
</feature>